<organism evidence="1">
    <name type="scientific">Desulfobacca acetoxidans</name>
    <dbReference type="NCBI Taxonomy" id="60893"/>
    <lineage>
        <taxon>Bacteria</taxon>
        <taxon>Pseudomonadati</taxon>
        <taxon>Thermodesulfobacteriota</taxon>
        <taxon>Desulfobaccia</taxon>
        <taxon>Desulfobaccales</taxon>
        <taxon>Desulfobaccaceae</taxon>
        <taxon>Desulfobacca</taxon>
    </lineage>
</organism>
<gene>
    <name evidence="1" type="ORF">ENW48_07760</name>
</gene>
<evidence type="ECO:0000313" key="1">
    <source>
        <dbReference type="EMBL" id="HGZ12097.1"/>
    </source>
</evidence>
<reference evidence="1" key="1">
    <citation type="journal article" date="2020" name="mSystems">
        <title>Genome- and Community-Level Interaction Insights into Carbon Utilization and Element Cycling Functions of Hydrothermarchaeota in Hydrothermal Sediment.</title>
        <authorList>
            <person name="Zhou Z."/>
            <person name="Liu Y."/>
            <person name="Xu W."/>
            <person name="Pan J."/>
            <person name="Luo Z.H."/>
            <person name="Li M."/>
        </authorList>
    </citation>
    <scope>NUCLEOTIDE SEQUENCE [LARGE SCALE GENOMIC DNA]</scope>
    <source>
        <strain evidence="1">SpSt-853</strain>
    </source>
</reference>
<dbReference type="EMBL" id="DTKJ01000055">
    <property type="protein sequence ID" value="HGZ12097.1"/>
    <property type="molecule type" value="Genomic_DNA"/>
</dbReference>
<comment type="caution">
    <text evidence="1">The sequence shown here is derived from an EMBL/GenBank/DDBJ whole genome shotgun (WGS) entry which is preliminary data.</text>
</comment>
<sequence length="124" mass="14723">MSKVIPFSQLAKAQNLNFLEQKRREYQDRENYLLGLRRLLFQIEGQMRQAEVLQMDLFLQMARHFQIQLRLPDQGDRLALQRFFAEHPFLFTLSEFFAGRLSAEECYQKILAFKPHAPETSEGN</sequence>
<dbReference type="AlphaFoldDB" id="A0A7C5EMM1"/>
<protein>
    <submittedName>
        <fullName evidence="1">Uncharacterized protein</fullName>
    </submittedName>
</protein>
<name>A0A7C5EMM1_9BACT</name>
<accession>A0A7C5EMM1</accession>
<proteinExistence type="predicted"/>